<accession>A0A9W6FTZ1</accession>
<gene>
    <name evidence="1" type="ORF">DAMNIGENAA_22660</name>
</gene>
<comment type="caution">
    <text evidence="1">The sequence shown here is derived from an EMBL/GenBank/DDBJ whole genome shotgun (WGS) entry which is preliminary data.</text>
</comment>
<organism evidence="1 2">
    <name type="scientific">Desulforhabdus amnigena</name>
    <dbReference type="NCBI Taxonomy" id="40218"/>
    <lineage>
        <taxon>Bacteria</taxon>
        <taxon>Pseudomonadati</taxon>
        <taxon>Thermodesulfobacteriota</taxon>
        <taxon>Syntrophobacteria</taxon>
        <taxon>Syntrophobacterales</taxon>
        <taxon>Syntrophobacteraceae</taxon>
        <taxon>Desulforhabdus</taxon>
    </lineage>
</organism>
<dbReference type="AlphaFoldDB" id="A0A9W6FTZ1"/>
<name>A0A9W6FTZ1_9BACT</name>
<evidence type="ECO:0000313" key="1">
    <source>
        <dbReference type="EMBL" id="GLI34833.1"/>
    </source>
</evidence>
<evidence type="ECO:0000313" key="2">
    <source>
        <dbReference type="Proteomes" id="UP001144372"/>
    </source>
</evidence>
<dbReference type="EMBL" id="BSDR01000001">
    <property type="protein sequence ID" value="GLI34833.1"/>
    <property type="molecule type" value="Genomic_DNA"/>
</dbReference>
<keyword evidence="2" id="KW-1185">Reference proteome</keyword>
<dbReference type="RefSeq" id="WP_281794258.1">
    <property type="nucleotide sequence ID" value="NZ_BSDR01000001.1"/>
</dbReference>
<reference evidence="1" key="1">
    <citation type="submission" date="2022-12" db="EMBL/GenBank/DDBJ databases">
        <title>Reference genome sequencing for broad-spectrum identification of bacterial and archaeal isolates by mass spectrometry.</title>
        <authorList>
            <person name="Sekiguchi Y."/>
            <person name="Tourlousse D.M."/>
        </authorList>
    </citation>
    <scope>NUCLEOTIDE SEQUENCE</scope>
    <source>
        <strain evidence="1">ASRB1</strain>
    </source>
</reference>
<dbReference type="Proteomes" id="UP001144372">
    <property type="component" value="Unassembled WGS sequence"/>
</dbReference>
<proteinExistence type="predicted"/>
<protein>
    <submittedName>
        <fullName evidence="1">Uncharacterized protein</fullName>
    </submittedName>
</protein>
<sequence>MKTQDEKKRVRVERVDTKCGSIGHMTVDQIRERTVGENVNVACPECGEIHLTLEEVEEAEARRITSTRRFQKIKEEAEA</sequence>